<feature type="non-terminal residue" evidence="2">
    <location>
        <position position="92"/>
    </location>
</feature>
<dbReference type="Proteomes" id="UP001432027">
    <property type="component" value="Unassembled WGS sequence"/>
</dbReference>
<keyword evidence="1" id="KW-1133">Transmembrane helix</keyword>
<name>A0AAV5UJW1_9BILA</name>
<keyword evidence="1" id="KW-0472">Membrane</keyword>
<feature type="transmembrane region" description="Helical" evidence="1">
    <location>
        <begin position="5"/>
        <end position="27"/>
    </location>
</feature>
<evidence type="ECO:0000256" key="1">
    <source>
        <dbReference type="SAM" id="Phobius"/>
    </source>
</evidence>
<feature type="non-terminal residue" evidence="2">
    <location>
        <position position="1"/>
    </location>
</feature>
<evidence type="ECO:0000313" key="2">
    <source>
        <dbReference type="EMBL" id="GMT07291.1"/>
    </source>
</evidence>
<dbReference type="AlphaFoldDB" id="A0AAV5UJW1"/>
<evidence type="ECO:0000313" key="3">
    <source>
        <dbReference type="Proteomes" id="UP001432027"/>
    </source>
</evidence>
<accession>A0AAV5UJW1</accession>
<sequence length="92" mass="10862">WLAILVYKTMFLLTIFMTLAQAMSGFIENCFPIMGLFIVIHIGKEIGLFNLHVLFIYTHRGITFYQWIPMKTGEFYLNLSETKHPKDHLHQK</sequence>
<feature type="transmembrane region" description="Helical" evidence="1">
    <location>
        <begin position="33"/>
        <end position="57"/>
    </location>
</feature>
<gene>
    <name evidence="2" type="ORF">PENTCL1PPCAC_29465</name>
</gene>
<proteinExistence type="predicted"/>
<dbReference type="EMBL" id="BTSX01000006">
    <property type="protein sequence ID" value="GMT07291.1"/>
    <property type="molecule type" value="Genomic_DNA"/>
</dbReference>
<keyword evidence="3" id="KW-1185">Reference proteome</keyword>
<organism evidence="2 3">
    <name type="scientific">Pristionchus entomophagus</name>
    <dbReference type="NCBI Taxonomy" id="358040"/>
    <lineage>
        <taxon>Eukaryota</taxon>
        <taxon>Metazoa</taxon>
        <taxon>Ecdysozoa</taxon>
        <taxon>Nematoda</taxon>
        <taxon>Chromadorea</taxon>
        <taxon>Rhabditida</taxon>
        <taxon>Rhabditina</taxon>
        <taxon>Diplogasteromorpha</taxon>
        <taxon>Diplogasteroidea</taxon>
        <taxon>Neodiplogasteridae</taxon>
        <taxon>Pristionchus</taxon>
    </lineage>
</organism>
<comment type="caution">
    <text evidence="2">The sequence shown here is derived from an EMBL/GenBank/DDBJ whole genome shotgun (WGS) entry which is preliminary data.</text>
</comment>
<protein>
    <submittedName>
        <fullName evidence="2">Uncharacterized protein</fullName>
    </submittedName>
</protein>
<keyword evidence="1" id="KW-0812">Transmembrane</keyword>
<reference evidence="2" key="1">
    <citation type="submission" date="2023-10" db="EMBL/GenBank/DDBJ databases">
        <title>Genome assembly of Pristionchus species.</title>
        <authorList>
            <person name="Yoshida K."/>
            <person name="Sommer R.J."/>
        </authorList>
    </citation>
    <scope>NUCLEOTIDE SEQUENCE</scope>
    <source>
        <strain evidence="2">RS0144</strain>
    </source>
</reference>